<dbReference type="OrthoDB" id="823504at2759"/>
<evidence type="ECO:0000313" key="3">
    <source>
        <dbReference type="EMBL" id="EFX83748.1"/>
    </source>
</evidence>
<sequence length="598" mass="66728">SKYRSFDGSCNNFGNPTWGQQNTIFKRLLPAHYGNGIDSNRMARDGGELLNPRSISLEIIGDDGPNSTDVTLLVMSFGQFVTHDITMSQDFTFDNGASPACCDNRGQLLPQSKMHSQCLPIEMFPGDPNFNASGNTCMGFTRSKMGLGYSCNFGPAEQLNSNTHYLDGSLIYGSDIITSNGLRTMADGLLRTSNVNGRQLFPIAPGCENLLNHEQSVCFQAGDGRVEENPQLTAIHLIFLREHNRIAKELKGLNPQWDDETLFQESRRIVIAQLQHVTYNEYLPSLLGSQAMADYELLPSAGYGTGYDANVDPSISNEFAAAAFRVAHSSIQGTVNLFNAADQEETERSYTLSQYFFDASRLMDDPNFLDSALRGFTKQSPETIDRLYTDEIADKLYIGKEKSGGDLVAITIQRSREHGIPSYNQFREYCGMKKVQSFDELITEFLQKDIDILKKAYTSVDDIDLYIGCLFEKHLGSESGALMGPTAICITANQFQRTKNGDRFFYDIANQPNSFTPDQLDQIRWSSWARLICNNNDGTVTTMQPLAMRVPTGTNERIPCSAIPSMDLTPWKETSFPKFFPDVFPSVFHTPADTFLFV</sequence>
<accession>E9GA92</accession>
<dbReference type="Pfam" id="PF03098">
    <property type="entry name" value="An_peroxidase"/>
    <property type="match status" value="1"/>
</dbReference>
<dbReference type="KEGG" id="dpx:DAPPUDRAFT_47883"/>
<feature type="non-terminal residue" evidence="3">
    <location>
        <position position="598"/>
    </location>
</feature>
<protein>
    <recommendedName>
        <fullName evidence="5">Peroxidase</fullName>
    </recommendedName>
</protein>
<name>E9GA92_DAPPU</name>
<keyword evidence="2" id="KW-0479">Metal-binding</keyword>
<keyword evidence="1" id="KW-0560">Oxidoreductase</keyword>
<organism evidence="3 4">
    <name type="scientific">Daphnia pulex</name>
    <name type="common">Water flea</name>
    <dbReference type="NCBI Taxonomy" id="6669"/>
    <lineage>
        <taxon>Eukaryota</taxon>
        <taxon>Metazoa</taxon>
        <taxon>Ecdysozoa</taxon>
        <taxon>Arthropoda</taxon>
        <taxon>Crustacea</taxon>
        <taxon>Branchiopoda</taxon>
        <taxon>Diplostraca</taxon>
        <taxon>Cladocera</taxon>
        <taxon>Anomopoda</taxon>
        <taxon>Daphniidae</taxon>
        <taxon>Daphnia</taxon>
    </lineage>
</organism>
<dbReference type="GO" id="GO:0006979">
    <property type="term" value="P:response to oxidative stress"/>
    <property type="evidence" value="ECO:0007669"/>
    <property type="project" value="InterPro"/>
</dbReference>
<dbReference type="OMA" id="FGETEMQ"/>
<dbReference type="GO" id="GO:0046872">
    <property type="term" value="F:metal ion binding"/>
    <property type="evidence" value="ECO:0007669"/>
    <property type="project" value="UniProtKB-KW"/>
</dbReference>
<dbReference type="FunFam" id="1.10.640.10:FF:000014">
    <property type="entry name" value="Uncharacterized protein"/>
    <property type="match status" value="1"/>
</dbReference>
<dbReference type="PROSITE" id="PS50292">
    <property type="entry name" value="PEROXIDASE_3"/>
    <property type="match status" value="1"/>
</dbReference>
<dbReference type="Proteomes" id="UP000000305">
    <property type="component" value="Unassembled WGS sequence"/>
</dbReference>
<dbReference type="InterPro" id="IPR037120">
    <property type="entry name" value="Haem_peroxidase_sf_animal"/>
</dbReference>
<keyword evidence="1" id="KW-0575">Peroxidase</keyword>
<feature type="binding site" description="axial binding residue" evidence="2">
    <location>
        <position position="328"/>
    </location>
    <ligand>
        <name>heme b</name>
        <dbReference type="ChEBI" id="CHEBI:60344"/>
    </ligand>
    <ligandPart>
        <name>Fe</name>
        <dbReference type="ChEBI" id="CHEBI:18248"/>
    </ligandPart>
</feature>
<dbReference type="GO" id="GO:0004601">
    <property type="term" value="F:peroxidase activity"/>
    <property type="evidence" value="ECO:0000318"/>
    <property type="project" value="GO_Central"/>
</dbReference>
<keyword evidence="2" id="KW-0349">Heme</keyword>
<dbReference type="PANTHER" id="PTHR11475">
    <property type="entry name" value="OXIDASE/PEROXIDASE"/>
    <property type="match status" value="1"/>
</dbReference>
<dbReference type="EMBL" id="GL732536">
    <property type="protein sequence ID" value="EFX83748.1"/>
    <property type="molecule type" value="Genomic_DNA"/>
</dbReference>
<evidence type="ECO:0000256" key="2">
    <source>
        <dbReference type="PIRSR" id="PIRSR619791-2"/>
    </source>
</evidence>
<dbReference type="InterPro" id="IPR010255">
    <property type="entry name" value="Haem_peroxidase_sf"/>
</dbReference>
<evidence type="ECO:0000256" key="1">
    <source>
        <dbReference type="ARBA" id="ARBA00022559"/>
    </source>
</evidence>
<dbReference type="SUPFAM" id="SSF48113">
    <property type="entry name" value="Heme-dependent peroxidases"/>
    <property type="match status" value="1"/>
</dbReference>
<dbReference type="InterPro" id="IPR019791">
    <property type="entry name" value="Haem_peroxidase_animal"/>
</dbReference>
<dbReference type="AlphaFoldDB" id="E9GA92"/>
<gene>
    <name evidence="3" type="ORF">DAPPUDRAFT_47883</name>
</gene>
<evidence type="ECO:0008006" key="5">
    <source>
        <dbReference type="Google" id="ProtNLM"/>
    </source>
</evidence>
<proteinExistence type="predicted"/>
<keyword evidence="4" id="KW-1185">Reference proteome</keyword>
<dbReference type="PRINTS" id="PR00457">
    <property type="entry name" value="ANPEROXIDASE"/>
</dbReference>
<dbReference type="eggNOG" id="KOG2408">
    <property type="taxonomic scope" value="Eukaryota"/>
</dbReference>
<keyword evidence="2" id="KW-0408">Iron</keyword>
<dbReference type="InParanoid" id="E9GA92"/>
<dbReference type="HOGENOM" id="CLU_006087_5_2_1"/>
<dbReference type="CDD" id="cd09823">
    <property type="entry name" value="peroxinectin_like"/>
    <property type="match status" value="1"/>
</dbReference>
<dbReference type="GO" id="GO:0020037">
    <property type="term" value="F:heme binding"/>
    <property type="evidence" value="ECO:0007669"/>
    <property type="project" value="InterPro"/>
</dbReference>
<reference evidence="3 4" key="1">
    <citation type="journal article" date="2011" name="Science">
        <title>The ecoresponsive genome of Daphnia pulex.</title>
        <authorList>
            <person name="Colbourne J.K."/>
            <person name="Pfrender M.E."/>
            <person name="Gilbert D."/>
            <person name="Thomas W.K."/>
            <person name="Tucker A."/>
            <person name="Oakley T.H."/>
            <person name="Tokishita S."/>
            <person name="Aerts A."/>
            <person name="Arnold G.J."/>
            <person name="Basu M.K."/>
            <person name="Bauer D.J."/>
            <person name="Caceres C.E."/>
            <person name="Carmel L."/>
            <person name="Casola C."/>
            <person name="Choi J.H."/>
            <person name="Detter J.C."/>
            <person name="Dong Q."/>
            <person name="Dusheyko S."/>
            <person name="Eads B.D."/>
            <person name="Frohlich T."/>
            <person name="Geiler-Samerotte K.A."/>
            <person name="Gerlach D."/>
            <person name="Hatcher P."/>
            <person name="Jogdeo S."/>
            <person name="Krijgsveld J."/>
            <person name="Kriventseva E.V."/>
            <person name="Kultz D."/>
            <person name="Laforsch C."/>
            <person name="Lindquist E."/>
            <person name="Lopez J."/>
            <person name="Manak J.R."/>
            <person name="Muller J."/>
            <person name="Pangilinan J."/>
            <person name="Patwardhan R.P."/>
            <person name="Pitluck S."/>
            <person name="Pritham E.J."/>
            <person name="Rechtsteiner A."/>
            <person name="Rho M."/>
            <person name="Rogozin I.B."/>
            <person name="Sakarya O."/>
            <person name="Salamov A."/>
            <person name="Schaack S."/>
            <person name="Shapiro H."/>
            <person name="Shiga Y."/>
            <person name="Skalitzky C."/>
            <person name="Smith Z."/>
            <person name="Souvorov A."/>
            <person name="Sung W."/>
            <person name="Tang Z."/>
            <person name="Tsuchiya D."/>
            <person name="Tu H."/>
            <person name="Vos H."/>
            <person name="Wang M."/>
            <person name="Wolf Y.I."/>
            <person name="Yamagata H."/>
            <person name="Yamada T."/>
            <person name="Ye Y."/>
            <person name="Shaw J.R."/>
            <person name="Andrews J."/>
            <person name="Crease T.J."/>
            <person name="Tang H."/>
            <person name="Lucas S.M."/>
            <person name="Robertson H.M."/>
            <person name="Bork P."/>
            <person name="Koonin E.V."/>
            <person name="Zdobnov E.M."/>
            <person name="Grigoriev I.V."/>
            <person name="Lynch M."/>
            <person name="Boore J.L."/>
        </authorList>
    </citation>
    <scope>NUCLEOTIDE SEQUENCE [LARGE SCALE GENOMIC DNA]</scope>
</reference>
<dbReference type="Gene3D" id="1.10.640.10">
    <property type="entry name" value="Haem peroxidase domain superfamily, animal type"/>
    <property type="match status" value="1"/>
</dbReference>
<dbReference type="PANTHER" id="PTHR11475:SF114">
    <property type="entry name" value="PEROXIDASE-LIKE PROTEIN"/>
    <property type="match status" value="1"/>
</dbReference>
<dbReference type="PhylomeDB" id="E9GA92"/>
<evidence type="ECO:0000313" key="4">
    <source>
        <dbReference type="Proteomes" id="UP000000305"/>
    </source>
</evidence>